<dbReference type="Pfam" id="PF02567">
    <property type="entry name" value="PhzC-PhzF"/>
    <property type="match status" value="1"/>
</dbReference>
<dbReference type="SUPFAM" id="SSF54506">
    <property type="entry name" value="Diaminopimelate epimerase-like"/>
    <property type="match status" value="1"/>
</dbReference>
<reference evidence="2" key="2">
    <citation type="submission" date="2019-06" db="EMBL/GenBank/DDBJ databases">
        <title>Co-occurence of chitin degradation, pigmentation and bioactivity in marine Pseudoalteromonas.</title>
        <authorList>
            <person name="Sonnenschein E.C."/>
            <person name="Bech P.K."/>
        </authorList>
    </citation>
    <scope>NUCLEOTIDE SEQUENCE [LARGE SCALE GENOMIC DNA]</scope>
    <source>
        <strain evidence="2">S2897</strain>
    </source>
</reference>
<proteinExistence type="predicted"/>
<organism evidence="1 2">
    <name type="scientific">Pseudoalteromonas ruthenica</name>
    <dbReference type="NCBI Taxonomy" id="151081"/>
    <lineage>
        <taxon>Bacteria</taxon>
        <taxon>Pseudomonadati</taxon>
        <taxon>Pseudomonadota</taxon>
        <taxon>Gammaproteobacteria</taxon>
        <taxon>Alteromonadales</taxon>
        <taxon>Pseudoalteromonadaceae</taxon>
        <taxon>Pseudoalteromonas</taxon>
    </lineage>
</organism>
<sequence length="291" mass="32676">MHLLPITLTRQVEQPTLTKRPMQRPKHRLYPAKSKLALRLSKRFGCSALYFAKVFSQLSGRGANPSWVFDGPRLQAHHCRHISMRLAPVMCTFVTNHARSQVIQWWQNGHAVRRCGHGTLAHIACSANGKSMCSKTEPLSGGLAVNAQAMLTFDALEASPCNDNSLSKIVNLPLSFTGSEPFGYDFMQCDSDDLRFLEVDLEHLATRRNALIAINKPSHLQRHWQCRYFAPQFGNPEDLATASALAVIAPWLHRHYGLNSAVIHQGSSRLNYKLSGQYVRIFAKVLALRLH</sequence>
<evidence type="ECO:0000313" key="1">
    <source>
        <dbReference type="EMBL" id="TMP88279.1"/>
    </source>
</evidence>
<reference evidence="1 2" key="1">
    <citation type="submission" date="2017-12" db="EMBL/GenBank/DDBJ databases">
        <authorList>
            <person name="Paulsen S."/>
            <person name="Gram L.K."/>
        </authorList>
    </citation>
    <scope>NUCLEOTIDE SEQUENCE [LARGE SCALE GENOMIC DNA]</scope>
    <source>
        <strain evidence="1 2">S2897</strain>
    </source>
</reference>
<dbReference type="EMBL" id="PNCG01000002">
    <property type="protein sequence ID" value="TMP88279.1"/>
    <property type="molecule type" value="Genomic_DNA"/>
</dbReference>
<evidence type="ECO:0000313" key="2">
    <source>
        <dbReference type="Proteomes" id="UP000305874"/>
    </source>
</evidence>
<comment type="caution">
    <text evidence="1">The sequence shown here is derived from an EMBL/GenBank/DDBJ whole genome shotgun (WGS) entry which is preliminary data.</text>
</comment>
<evidence type="ECO:0008006" key="3">
    <source>
        <dbReference type="Google" id="ProtNLM"/>
    </source>
</evidence>
<dbReference type="Gene3D" id="3.10.310.10">
    <property type="entry name" value="Diaminopimelate Epimerase, Chain A, domain 1"/>
    <property type="match status" value="2"/>
</dbReference>
<accession>A0A5S3Z7R0</accession>
<dbReference type="Proteomes" id="UP000305874">
    <property type="component" value="Unassembled WGS sequence"/>
</dbReference>
<dbReference type="AlphaFoldDB" id="A0A5S3Z7R0"/>
<dbReference type="InterPro" id="IPR003719">
    <property type="entry name" value="Phenazine_PhzF-like"/>
</dbReference>
<dbReference type="GO" id="GO:0003824">
    <property type="term" value="F:catalytic activity"/>
    <property type="evidence" value="ECO:0007669"/>
    <property type="project" value="InterPro"/>
</dbReference>
<name>A0A5S3Z7R0_9GAMM</name>
<gene>
    <name evidence="1" type="ORF">CWC05_02260</name>
</gene>
<protein>
    <recommendedName>
        <fullName evidence="3">PhzF family phenazine biosynthesis protein</fullName>
    </recommendedName>
</protein>